<evidence type="ECO:0000313" key="2">
    <source>
        <dbReference type="Proteomes" id="UP001150581"/>
    </source>
</evidence>
<accession>A0ACC1ISF2</accession>
<name>A0ACC1ISF2_9FUNG</name>
<dbReference type="EMBL" id="JANBPG010000112">
    <property type="protein sequence ID" value="KAJ1899981.1"/>
    <property type="molecule type" value="Genomic_DNA"/>
</dbReference>
<proteinExistence type="predicted"/>
<organism evidence="1 2">
    <name type="scientific">Kickxella alabastrina</name>
    <dbReference type="NCBI Taxonomy" id="61397"/>
    <lineage>
        <taxon>Eukaryota</taxon>
        <taxon>Fungi</taxon>
        <taxon>Fungi incertae sedis</taxon>
        <taxon>Zoopagomycota</taxon>
        <taxon>Kickxellomycotina</taxon>
        <taxon>Kickxellomycetes</taxon>
        <taxon>Kickxellales</taxon>
        <taxon>Kickxellaceae</taxon>
        <taxon>Kickxella</taxon>
    </lineage>
</organism>
<keyword evidence="2" id="KW-1185">Reference proteome</keyword>
<gene>
    <name evidence="1" type="ORF">LPJ66_001779</name>
</gene>
<protein>
    <submittedName>
        <fullName evidence="1">Uncharacterized protein</fullName>
    </submittedName>
</protein>
<dbReference type="Proteomes" id="UP001150581">
    <property type="component" value="Unassembled WGS sequence"/>
</dbReference>
<sequence length="323" mass="35163">MTLTTVLSLGAVFLRYIAGEQTVKDTKYMASQDAANIVLLRPAMLTSYPWTLLTTTFVEPNFFFLLYGLFALATVGSFLERQWGTRGYVQVLAVLAIVPVVVATVVVVCIGVAREDSVILYDNRIGGLSALLSGLTVGLKQLVPEHTVKLFRGRLGFRMNDLPGFYTLIFPIIYTLLDDLPSVILVNVGFLAAFVFLRFYRYEGNGGVRGDRSEAFAFCTFFPEFVRPVVRRLDGVVYWLAVKLRLVASEDGYRQAAEADLDLDQFSPSGPLEVVVTGGSGVDESAEVADRRRALAAKVLDMRLGSGGNNTPSVSASASAGTN</sequence>
<comment type="caution">
    <text evidence="1">The sequence shown here is derived from an EMBL/GenBank/DDBJ whole genome shotgun (WGS) entry which is preliminary data.</text>
</comment>
<reference evidence="1" key="1">
    <citation type="submission" date="2022-07" db="EMBL/GenBank/DDBJ databases">
        <title>Phylogenomic reconstructions and comparative analyses of Kickxellomycotina fungi.</title>
        <authorList>
            <person name="Reynolds N.K."/>
            <person name="Stajich J.E."/>
            <person name="Barry K."/>
            <person name="Grigoriev I.V."/>
            <person name="Crous P."/>
            <person name="Smith M.E."/>
        </authorList>
    </citation>
    <scope>NUCLEOTIDE SEQUENCE</scope>
    <source>
        <strain evidence="1">Benny 63K</strain>
    </source>
</reference>
<evidence type="ECO:0000313" key="1">
    <source>
        <dbReference type="EMBL" id="KAJ1899981.1"/>
    </source>
</evidence>